<dbReference type="SUPFAM" id="SSF47384">
    <property type="entry name" value="Homodimeric domain of signal transducing histidine kinase"/>
    <property type="match status" value="1"/>
</dbReference>
<evidence type="ECO:0000313" key="4">
    <source>
        <dbReference type="Proteomes" id="UP000253934"/>
    </source>
</evidence>
<dbReference type="GO" id="GO:0000155">
    <property type="term" value="F:phosphorelay sensor kinase activity"/>
    <property type="evidence" value="ECO:0007669"/>
    <property type="project" value="InterPro"/>
</dbReference>
<evidence type="ECO:0000256" key="2">
    <source>
        <dbReference type="ARBA" id="ARBA00012438"/>
    </source>
</evidence>
<dbReference type="InterPro" id="IPR036097">
    <property type="entry name" value="HisK_dim/P_sf"/>
</dbReference>
<dbReference type="EC" id="2.7.13.3" evidence="2"/>
<dbReference type="Gene3D" id="1.10.287.130">
    <property type="match status" value="1"/>
</dbReference>
<dbReference type="Proteomes" id="UP000253934">
    <property type="component" value="Unassembled WGS sequence"/>
</dbReference>
<accession>A0A369KRS7</accession>
<dbReference type="Gene3D" id="3.30.450.20">
    <property type="entry name" value="PAS domain"/>
    <property type="match status" value="1"/>
</dbReference>
<comment type="caution">
    <text evidence="3">The sequence shown here is derived from an EMBL/GenBank/DDBJ whole genome shotgun (WGS) entry which is preliminary data.</text>
</comment>
<comment type="catalytic activity">
    <reaction evidence="1">
        <text>ATP + protein L-histidine = ADP + protein N-phospho-L-histidine.</text>
        <dbReference type="EC" id="2.7.13.3"/>
    </reaction>
</comment>
<protein>
    <recommendedName>
        <fullName evidence="2">histidine kinase</fullName>
        <ecNumber evidence="2">2.7.13.3</ecNumber>
    </recommendedName>
</protein>
<sequence>MTELISYSALEEIKLQWLAMIDTIEDPLVLIDTNYQIIRENKAYLKAIKARVTKINFHNLNGKKCYEVFANRSAPCQHCQVTTLNLKEKDAEWITSQLIENKTYSIRAHKMLSDTNPEATRFVIHYRDITVEDNLLKALSHTEKLAAIGKLAGGVAHEINSPLAAILAFSQVILSEIEKNSPYRSDL</sequence>
<dbReference type="EMBL" id="QOVW01000063">
    <property type="protein sequence ID" value="RDB36302.1"/>
    <property type="molecule type" value="Genomic_DNA"/>
</dbReference>
<evidence type="ECO:0000313" key="3">
    <source>
        <dbReference type="EMBL" id="RDB36302.1"/>
    </source>
</evidence>
<evidence type="ECO:0000256" key="1">
    <source>
        <dbReference type="ARBA" id="ARBA00000085"/>
    </source>
</evidence>
<dbReference type="AlphaFoldDB" id="A0A369KRS7"/>
<proteinExistence type="predicted"/>
<keyword evidence="4" id="KW-1185">Reference proteome</keyword>
<organism evidence="3 4">
    <name type="scientific">Spirobacillus cienkowskii</name>
    <dbReference type="NCBI Taxonomy" id="495820"/>
    <lineage>
        <taxon>Bacteria</taxon>
        <taxon>Pseudomonadati</taxon>
        <taxon>Bdellovibrionota</taxon>
        <taxon>Oligoflexia</taxon>
        <taxon>Silvanigrellales</taxon>
        <taxon>Spirobacillus</taxon>
    </lineage>
</organism>
<name>A0A369KRS7_9BACT</name>
<gene>
    <name evidence="3" type="ORF">DCC88_05860</name>
</gene>
<dbReference type="CDD" id="cd00082">
    <property type="entry name" value="HisKA"/>
    <property type="match status" value="1"/>
</dbReference>
<dbReference type="InterPro" id="IPR003661">
    <property type="entry name" value="HisK_dim/P_dom"/>
</dbReference>
<reference evidence="3" key="1">
    <citation type="submission" date="2018-04" db="EMBL/GenBank/DDBJ databases">
        <title>Draft genome sequence of the Candidatus Spirobacillus cienkowskii, a pathogen of freshwater Daphnia species, reconstructed from hemolymph metagenomic reads.</title>
        <authorList>
            <person name="Bresciani L."/>
            <person name="Lemos L.N."/>
            <person name="Wale N."/>
            <person name="Lin J.Y."/>
            <person name="Fernandes G.R."/>
            <person name="Duffy M.A."/>
            <person name="Rodrigues J.M."/>
        </authorList>
    </citation>
    <scope>NUCLEOTIDE SEQUENCE [LARGE SCALE GENOMIC DNA]</scope>
    <source>
        <strain evidence="3">Binning01</strain>
    </source>
</reference>